<dbReference type="InterPro" id="IPR000182">
    <property type="entry name" value="GNAT_dom"/>
</dbReference>
<accession>A0A3M8RJZ3</accession>
<evidence type="ECO:0000256" key="1">
    <source>
        <dbReference type="ARBA" id="ARBA00005395"/>
    </source>
</evidence>
<protein>
    <recommendedName>
        <fullName evidence="5">[Ribosomal protein bS18]-alanine N-acetyltransferase</fullName>
        <ecNumber evidence="5">2.3.1.266</ecNumber>
    </recommendedName>
</protein>
<dbReference type="InterPro" id="IPR043690">
    <property type="entry name" value="RimI"/>
</dbReference>
<dbReference type="Gene3D" id="3.40.630.30">
    <property type="match status" value="1"/>
</dbReference>
<organism evidence="7">
    <name type="scientific">Acidithiobacillus sulfuriphilus</name>
    <dbReference type="NCBI Taxonomy" id="1867749"/>
    <lineage>
        <taxon>Bacteria</taxon>
        <taxon>Pseudomonadati</taxon>
        <taxon>Pseudomonadota</taxon>
        <taxon>Acidithiobacillia</taxon>
        <taxon>Acidithiobacillales</taxon>
        <taxon>Acidithiobacillaceae</taxon>
        <taxon>Acidithiobacillus</taxon>
    </lineage>
</organism>
<comment type="function">
    <text evidence="5">Acetylates the N-terminal alanine of ribosomal protein bS18.</text>
</comment>
<dbReference type="PANTHER" id="PTHR43420">
    <property type="entry name" value="ACETYLTRANSFERASE"/>
    <property type="match status" value="1"/>
</dbReference>
<dbReference type="SUPFAM" id="SSF55729">
    <property type="entry name" value="Acyl-CoA N-acyltransferases (Nat)"/>
    <property type="match status" value="1"/>
</dbReference>
<dbReference type="EC" id="2.3.1.266" evidence="5"/>
<dbReference type="AlphaFoldDB" id="A0A3M8RJZ3"/>
<comment type="catalytic activity">
    <reaction evidence="5">
        <text>N-terminal L-alanyl-[ribosomal protein bS18] + acetyl-CoA = N-terminal N(alpha)-acetyl-L-alanyl-[ribosomal protein bS18] + CoA + H(+)</text>
        <dbReference type="Rhea" id="RHEA:43756"/>
        <dbReference type="Rhea" id="RHEA-COMP:10676"/>
        <dbReference type="Rhea" id="RHEA-COMP:10677"/>
        <dbReference type="ChEBI" id="CHEBI:15378"/>
        <dbReference type="ChEBI" id="CHEBI:57287"/>
        <dbReference type="ChEBI" id="CHEBI:57288"/>
        <dbReference type="ChEBI" id="CHEBI:64718"/>
        <dbReference type="ChEBI" id="CHEBI:83683"/>
        <dbReference type="EC" id="2.3.1.266"/>
    </reaction>
</comment>
<comment type="caution">
    <text evidence="7">The sequence shown here is derived from an EMBL/GenBank/DDBJ whole genome shotgun (WGS) entry which is preliminary data.</text>
</comment>
<keyword evidence="2 5" id="KW-0963">Cytoplasm</keyword>
<reference evidence="7" key="1">
    <citation type="submission" date="2018-10" db="EMBL/GenBank/DDBJ databases">
        <title>Acidithiobacillus sulfuriphilus sp. nov.: an extremely acidophilic sulfur-oxidizing chemolithotroph isolated from a neutral pH environment.</title>
        <authorList>
            <person name="Falagan C."/>
            <person name="Moya-Beltran A."/>
            <person name="Quatrini R."/>
            <person name="Johnson D.B."/>
        </authorList>
    </citation>
    <scope>NUCLEOTIDE SEQUENCE [LARGE SCALE GENOMIC DNA]</scope>
    <source>
        <strain evidence="7">CJ-2</strain>
    </source>
</reference>
<keyword evidence="3 5" id="KW-0808">Transferase</keyword>
<dbReference type="InterPro" id="IPR016181">
    <property type="entry name" value="Acyl_CoA_acyltransferase"/>
</dbReference>
<comment type="subcellular location">
    <subcellularLocation>
        <location evidence="5">Cytoplasm</location>
    </subcellularLocation>
</comment>
<dbReference type="NCBIfam" id="TIGR01575">
    <property type="entry name" value="rimI"/>
    <property type="match status" value="1"/>
</dbReference>
<evidence type="ECO:0000256" key="3">
    <source>
        <dbReference type="ARBA" id="ARBA00022679"/>
    </source>
</evidence>
<comment type="similarity">
    <text evidence="1 5">Belongs to the acetyltransferase family. RimI subfamily.</text>
</comment>
<sequence>MKVRPMLAEDLDAVAEMEAHISPGPWTRGIFRDCLQAGYEAWVLEGPDAMLTGFGVLSVGAAEAHILNLGIAPTYRRRGHGRQMLAHLLHRAVQLGAQRAFLEVRVSNAGAQNLYRALGFHEIGVRLNYYRNVEGREDALVLSLLLSHSQMDRMSHAQ</sequence>
<dbReference type="GO" id="GO:0005737">
    <property type="term" value="C:cytoplasm"/>
    <property type="evidence" value="ECO:0007669"/>
    <property type="project" value="UniProtKB-SubCell"/>
</dbReference>
<evidence type="ECO:0000256" key="2">
    <source>
        <dbReference type="ARBA" id="ARBA00022490"/>
    </source>
</evidence>
<feature type="binding site" evidence="5">
    <location>
        <position position="108"/>
    </location>
    <ligand>
        <name>acetyl-CoA</name>
        <dbReference type="ChEBI" id="CHEBI:57288"/>
    </ligand>
</feature>
<name>A0A3M8RJZ3_9PROT</name>
<dbReference type="RefSeq" id="WP_123102002.1">
    <property type="nucleotide sequence ID" value="NZ_CP127527.1"/>
</dbReference>
<keyword evidence="4 5" id="KW-0012">Acyltransferase</keyword>
<dbReference type="CDD" id="cd04301">
    <property type="entry name" value="NAT_SF"/>
    <property type="match status" value="1"/>
</dbReference>
<gene>
    <name evidence="5 7" type="primary">rimI</name>
    <name evidence="7" type="ORF">EC580_02850</name>
</gene>
<dbReference type="InterPro" id="IPR050680">
    <property type="entry name" value="YpeA/RimI_acetyltransf"/>
</dbReference>
<dbReference type="OrthoDB" id="9796919at2"/>
<evidence type="ECO:0000313" key="7">
    <source>
        <dbReference type="EMBL" id="RNF68586.1"/>
    </source>
</evidence>
<evidence type="ECO:0000256" key="5">
    <source>
        <dbReference type="HAMAP-Rule" id="MF_02210"/>
    </source>
</evidence>
<feature type="binding site" evidence="5">
    <location>
        <begin position="69"/>
        <end position="71"/>
    </location>
    <ligand>
        <name>acetyl-CoA</name>
        <dbReference type="ChEBI" id="CHEBI:57288"/>
    </ligand>
</feature>
<dbReference type="PANTHER" id="PTHR43420:SF44">
    <property type="entry name" value="ACETYLTRANSFERASE YPEA"/>
    <property type="match status" value="1"/>
</dbReference>
<dbReference type="EMBL" id="RIZI01000118">
    <property type="protein sequence ID" value="RNF68586.1"/>
    <property type="molecule type" value="Genomic_DNA"/>
</dbReference>
<feature type="active site" description="Proton donor" evidence="5">
    <location>
        <position position="115"/>
    </location>
</feature>
<feature type="active site" description="Proton acceptor" evidence="5">
    <location>
        <position position="103"/>
    </location>
</feature>
<feature type="domain" description="N-acetyltransferase" evidence="6">
    <location>
        <begin position="1"/>
        <end position="147"/>
    </location>
</feature>
<feature type="binding site" evidence="5">
    <location>
        <begin position="77"/>
        <end position="82"/>
    </location>
    <ligand>
        <name>acetyl-CoA</name>
        <dbReference type="ChEBI" id="CHEBI:57288"/>
    </ligand>
</feature>
<dbReference type="GO" id="GO:0008999">
    <property type="term" value="F:protein-N-terminal-alanine acetyltransferase activity"/>
    <property type="evidence" value="ECO:0007669"/>
    <property type="project" value="UniProtKB-UniRule"/>
</dbReference>
<dbReference type="InterPro" id="IPR006464">
    <property type="entry name" value="AcTrfase_RimI/Ard1"/>
</dbReference>
<dbReference type="HAMAP" id="MF_02210">
    <property type="entry name" value="RimI"/>
    <property type="match status" value="1"/>
</dbReference>
<evidence type="ECO:0000256" key="4">
    <source>
        <dbReference type="ARBA" id="ARBA00023315"/>
    </source>
</evidence>
<evidence type="ECO:0000259" key="6">
    <source>
        <dbReference type="PROSITE" id="PS51186"/>
    </source>
</evidence>
<proteinExistence type="inferred from homology"/>
<dbReference type="PROSITE" id="PS51186">
    <property type="entry name" value="GNAT"/>
    <property type="match status" value="1"/>
</dbReference>
<dbReference type="Pfam" id="PF00583">
    <property type="entry name" value="Acetyltransf_1"/>
    <property type="match status" value="1"/>
</dbReference>